<dbReference type="CDD" id="cd08049">
    <property type="entry name" value="TAF8"/>
    <property type="match status" value="1"/>
</dbReference>
<keyword evidence="6" id="KW-0539">Nucleus</keyword>
<dbReference type="GO" id="GO:0046982">
    <property type="term" value="F:protein heterodimerization activity"/>
    <property type="evidence" value="ECO:0007669"/>
    <property type="project" value="InterPro"/>
</dbReference>
<feature type="compositionally biased region" description="Acidic residues" evidence="7">
    <location>
        <begin position="237"/>
        <end position="250"/>
    </location>
</feature>
<gene>
    <name evidence="10" type="primary">Taf8_1</name>
    <name evidence="9" type="synonym">Taf8_0</name>
    <name evidence="9" type="ORF">c2_g3_i1</name>
    <name evidence="10" type="ORF">c2_g3_i6</name>
</gene>
<dbReference type="SMART" id="SM00576">
    <property type="entry name" value="BTP"/>
    <property type="match status" value="1"/>
</dbReference>
<feature type="compositionally biased region" description="Basic and acidic residues" evidence="7">
    <location>
        <begin position="251"/>
        <end position="269"/>
    </location>
</feature>
<dbReference type="InterPro" id="IPR006565">
    <property type="entry name" value="BTP"/>
</dbReference>
<dbReference type="GO" id="GO:0003743">
    <property type="term" value="F:translation initiation factor activity"/>
    <property type="evidence" value="ECO:0007669"/>
    <property type="project" value="UniProtKB-KW"/>
</dbReference>
<evidence type="ECO:0000256" key="5">
    <source>
        <dbReference type="ARBA" id="ARBA00023163"/>
    </source>
</evidence>
<evidence type="ECO:0000256" key="1">
    <source>
        <dbReference type="ARBA" id="ARBA00004123"/>
    </source>
</evidence>
<keyword evidence="10" id="KW-0648">Protein biosynthesis</keyword>
<accession>A0A0K8WCS7</accession>
<protein>
    <recommendedName>
        <fullName evidence="3">Transcription initiation factor TFIID subunit 8</fullName>
    </recommendedName>
</protein>
<name>A0A0K8WCS7_BACLA</name>
<comment type="subcellular location">
    <subcellularLocation>
        <location evidence="1">Nucleus</location>
    </subcellularLocation>
</comment>
<dbReference type="InterPro" id="IPR019473">
    <property type="entry name" value="TFIID_su8_C"/>
</dbReference>
<reference evidence="10" key="1">
    <citation type="submission" date="2015-06" db="EMBL/GenBank/DDBJ databases">
        <authorList>
            <person name="Hoefler B.C."/>
            <person name="Straight P.D."/>
        </authorList>
    </citation>
    <scope>NUCLEOTIDE SEQUENCE</scope>
</reference>
<evidence type="ECO:0000256" key="4">
    <source>
        <dbReference type="ARBA" id="ARBA00023015"/>
    </source>
</evidence>
<evidence type="ECO:0000256" key="6">
    <source>
        <dbReference type="ARBA" id="ARBA00023242"/>
    </source>
</evidence>
<dbReference type="Pfam" id="PF10406">
    <property type="entry name" value="TAF8_C"/>
    <property type="match status" value="1"/>
</dbReference>
<dbReference type="Gene3D" id="1.10.20.10">
    <property type="entry name" value="Histone, subunit A"/>
    <property type="match status" value="1"/>
</dbReference>
<dbReference type="SUPFAM" id="SSF47113">
    <property type="entry name" value="Histone-fold"/>
    <property type="match status" value="1"/>
</dbReference>
<dbReference type="AlphaFoldDB" id="A0A0K8WCS7"/>
<evidence type="ECO:0000256" key="2">
    <source>
        <dbReference type="ARBA" id="ARBA00008767"/>
    </source>
</evidence>
<feature type="domain" description="Bromodomain associated" evidence="8">
    <location>
        <begin position="10"/>
        <end position="86"/>
    </location>
</feature>
<feature type="region of interest" description="Disordered" evidence="7">
    <location>
        <begin position="230"/>
        <end position="281"/>
    </location>
</feature>
<dbReference type="OrthoDB" id="2193813at2759"/>
<organism evidence="10">
    <name type="scientific">Bactrocera latifrons</name>
    <name type="common">Malaysian fruit fly</name>
    <name type="synonym">Chaetodacus latifrons</name>
    <dbReference type="NCBI Taxonomy" id="174628"/>
    <lineage>
        <taxon>Eukaryota</taxon>
        <taxon>Metazoa</taxon>
        <taxon>Ecdysozoa</taxon>
        <taxon>Arthropoda</taxon>
        <taxon>Hexapoda</taxon>
        <taxon>Insecta</taxon>
        <taxon>Pterygota</taxon>
        <taxon>Neoptera</taxon>
        <taxon>Endopterygota</taxon>
        <taxon>Diptera</taxon>
        <taxon>Brachycera</taxon>
        <taxon>Muscomorpha</taxon>
        <taxon>Tephritoidea</taxon>
        <taxon>Tephritidae</taxon>
        <taxon>Bactrocera</taxon>
        <taxon>Bactrocera</taxon>
    </lineage>
</organism>
<dbReference type="PANTHER" id="PTHR46469:SF1">
    <property type="entry name" value="TRANSCRIPTION INITIATION FACTOR TFIID SUBUNIT 8"/>
    <property type="match status" value="1"/>
</dbReference>
<keyword evidence="10" id="KW-0396">Initiation factor</keyword>
<comment type="similarity">
    <text evidence="2">Belongs to the TAF8 family.</text>
</comment>
<keyword evidence="5" id="KW-0804">Transcription</keyword>
<dbReference type="PANTHER" id="PTHR46469">
    <property type="entry name" value="TRANSCRIPTION INITIATION FACTOR TFIID SUBUNIT 8"/>
    <property type="match status" value="1"/>
</dbReference>
<dbReference type="GO" id="GO:0006367">
    <property type="term" value="P:transcription initiation at RNA polymerase II promoter"/>
    <property type="evidence" value="ECO:0007669"/>
    <property type="project" value="TreeGrafter"/>
</dbReference>
<dbReference type="Pfam" id="PF07524">
    <property type="entry name" value="Bromo_TP"/>
    <property type="match status" value="1"/>
</dbReference>
<proteinExistence type="inferred from homology"/>
<evidence type="ECO:0000256" key="7">
    <source>
        <dbReference type="SAM" id="MobiDB-lite"/>
    </source>
</evidence>
<sequence>MDKADSTQSSNPRRKILSLAVSQILMEKGFDTVDKECLETLTEMLQSLLVEVGQSARSFCEFSGRTIPVIGDVIVALVNMGISLQGIEAFAKRDGRQIIPMPSQVSQQKQLNLLQAGTKSSHPPHVPNYLPALPDPHAYVRTPTHKQPVTEYEAIREKAANQKRDVEKALTKFLSKTSETHSLFDNEDNMFPLIACKPAFPPYLAALNPTDQVFDFEELEYHYLVANRTEDVTSKDDNDDNESGNEDEGDSEMKAETKSEKDVKPENDIKPNSTTNKAILENPNIDNPYLRAATLPKRAKPDPTLLVAPATASSTSSGAEISISCYSTGRCCLQLPGATNLPTKEKNSFIKE</sequence>
<evidence type="ECO:0000313" key="10">
    <source>
        <dbReference type="EMBL" id="JAI48988.1"/>
    </source>
</evidence>
<keyword evidence="4" id="KW-0805">Transcription regulation</keyword>
<dbReference type="CDD" id="cd22918">
    <property type="entry name" value="HFD_TAF8"/>
    <property type="match status" value="1"/>
</dbReference>
<dbReference type="InterPro" id="IPR037818">
    <property type="entry name" value="TAF8"/>
</dbReference>
<dbReference type="EMBL" id="GDHF01004293">
    <property type="protein sequence ID" value="JAI48021.1"/>
    <property type="molecule type" value="Transcribed_RNA"/>
</dbReference>
<evidence type="ECO:0000256" key="3">
    <source>
        <dbReference type="ARBA" id="ARBA00017307"/>
    </source>
</evidence>
<dbReference type="GO" id="GO:0005669">
    <property type="term" value="C:transcription factor TFIID complex"/>
    <property type="evidence" value="ECO:0007669"/>
    <property type="project" value="InterPro"/>
</dbReference>
<evidence type="ECO:0000313" key="9">
    <source>
        <dbReference type="EMBL" id="JAI48021.1"/>
    </source>
</evidence>
<dbReference type="EMBL" id="GDHF01003326">
    <property type="protein sequence ID" value="JAI48988.1"/>
    <property type="molecule type" value="Transcribed_RNA"/>
</dbReference>
<dbReference type="InterPro" id="IPR009072">
    <property type="entry name" value="Histone-fold"/>
</dbReference>
<evidence type="ECO:0000259" key="8">
    <source>
        <dbReference type="SMART" id="SM00576"/>
    </source>
</evidence>